<dbReference type="AlphaFoldDB" id="A0AAV9ZLZ0"/>
<keyword evidence="3" id="KW-1185">Reference proteome</keyword>
<feature type="compositionally biased region" description="Basic residues" evidence="1">
    <location>
        <begin position="8"/>
        <end position="17"/>
    </location>
</feature>
<evidence type="ECO:0000313" key="2">
    <source>
        <dbReference type="EMBL" id="KAK6987424.1"/>
    </source>
</evidence>
<proteinExistence type="predicted"/>
<evidence type="ECO:0000313" key="3">
    <source>
        <dbReference type="Proteomes" id="UP001362999"/>
    </source>
</evidence>
<gene>
    <name evidence="2" type="ORF">R3P38DRAFT_2805641</name>
</gene>
<dbReference type="Proteomes" id="UP001362999">
    <property type="component" value="Unassembled WGS sequence"/>
</dbReference>
<comment type="caution">
    <text evidence="2">The sequence shown here is derived from an EMBL/GenBank/DDBJ whole genome shotgun (WGS) entry which is preliminary data.</text>
</comment>
<evidence type="ECO:0000256" key="1">
    <source>
        <dbReference type="SAM" id="MobiDB-lite"/>
    </source>
</evidence>
<sequence length="372" mass="39399">MPMLSVMRGRRRRRVAWGKRQGGGATLSGGLGCGVRHNGVLEKVRLPAEISGGGSERRLARGSRGWDLEANARGAKSRAGTVERGGGSESVVLASRQRNIAGDVSSSGGCGGDAGRATLELSNTAVGASKVTEVGEAMNRQLRRKMGRGDSREVARGKGKEDVGTTPCGGWWFRIVGRHEFSGGVKDVGASKWKGKGRDSDSQVLEEGERRGSERGLNLAVFTAWEQVAGRYASEGRGDDGAATRGRCGGTETWWAGRRWWWEQQKATVGSGSVSNVTGAVANVIGANGASPLNVTGAATTWTAASRTRRSRKRRWWVVVCGNGDGRDDDVTEQRSKADKADGATEQRRKGASGGDANNGAAVMLKMENNLR</sequence>
<dbReference type="EMBL" id="JAWWNJ010000131">
    <property type="protein sequence ID" value="KAK6987424.1"/>
    <property type="molecule type" value="Genomic_DNA"/>
</dbReference>
<organism evidence="2 3">
    <name type="scientific">Favolaschia claudopus</name>
    <dbReference type="NCBI Taxonomy" id="2862362"/>
    <lineage>
        <taxon>Eukaryota</taxon>
        <taxon>Fungi</taxon>
        <taxon>Dikarya</taxon>
        <taxon>Basidiomycota</taxon>
        <taxon>Agaricomycotina</taxon>
        <taxon>Agaricomycetes</taxon>
        <taxon>Agaricomycetidae</taxon>
        <taxon>Agaricales</taxon>
        <taxon>Marasmiineae</taxon>
        <taxon>Mycenaceae</taxon>
        <taxon>Favolaschia</taxon>
    </lineage>
</organism>
<feature type="region of interest" description="Disordered" evidence="1">
    <location>
        <begin position="1"/>
        <end position="21"/>
    </location>
</feature>
<reference evidence="2 3" key="1">
    <citation type="journal article" date="2024" name="J Genomics">
        <title>Draft genome sequencing and assembly of Favolaschia claudopus CIRM-BRFM 2984 isolated from oak limbs.</title>
        <authorList>
            <person name="Navarro D."/>
            <person name="Drula E."/>
            <person name="Chaduli D."/>
            <person name="Cazenave R."/>
            <person name="Ahrendt S."/>
            <person name="Wang J."/>
            <person name="Lipzen A."/>
            <person name="Daum C."/>
            <person name="Barry K."/>
            <person name="Grigoriev I.V."/>
            <person name="Favel A."/>
            <person name="Rosso M.N."/>
            <person name="Martin F."/>
        </authorList>
    </citation>
    <scope>NUCLEOTIDE SEQUENCE [LARGE SCALE GENOMIC DNA]</scope>
    <source>
        <strain evidence="2 3">CIRM-BRFM 2984</strain>
    </source>
</reference>
<accession>A0AAV9ZLZ0</accession>
<name>A0AAV9ZLZ0_9AGAR</name>
<feature type="region of interest" description="Disordered" evidence="1">
    <location>
        <begin position="144"/>
        <end position="163"/>
    </location>
</feature>
<protein>
    <submittedName>
        <fullName evidence="2">Uncharacterized protein</fullName>
    </submittedName>
</protein>
<feature type="region of interest" description="Disordered" evidence="1">
    <location>
        <begin position="325"/>
        <end position="372"/>
    </location>
</feature>
<feature type="compositionally biased region" description="Basic and acidic residues" evidence="1">
    <location>
        <begin position="147"/>
        <end position="163"/>
    </location>
</feature>
<feature type="compositionally biased region" description="Basic and acidic residues" evidence="1">
    <location>
        <begin position="332"/>
        <end position="349"/>
    </location>
</feature>